<evidence type="ECO:0000313" key="1">
    <source>
        <dbReference type="EMBL" id="JAD89032.1"/>
    </source>
</evidence>
<dbReference type="AlphaFoldDB" id="A0A0A9DZ62"/>
<proteinExistence type="predicted"/>
<accession>A0A0A9DZ62</accession>
<reference evidence="1" key="1">
    <citation type="submission" date="2014-09" db="EMBL/GenBank/DDBJ databases">
        <authorList>
            <person name="Magalhaes I.L.F."/>
            <person name="Oliveira U."/>
            <person name="Santos F.R."/>
            <person name="Vidigal T.H.D.A."/>
            <person name="Brescovit A.D."/>
            <person name="Santos A.J."/>
        </authorList>
    </citation>
    <scope>NUCLEOTIDE SEQUENCE</scope>
    <source>
        <tissue evidence="1">Shoot tissue taken approximately 20 cm above the soil surface</tissue>
    </source>
</reference>
<reference evidence="1" key="2">
    <citation type="journal article" date="2015" name="Data Brief">
        <title>Shoot transcriptome of the giant reed, Arundo donax.</title>
        <authorList>
            <person name="Barrero R.A."/>
            <person name="Guerrero F.D."/>
            <person name="Moolhuijzen P."/>
            <person name="Goolsby J.A."/>
            <person name="Tidwell J."/>
            <person name="Bellgard S.E."/>
            <person name="Bellgard M.I."/>
        </authorList>
    </citation>
    <scope>NUCLEOTIDE SEQUENCE</scope>
    <source>
        <tissue evidence="1">Shoot tissue taken approximately 20 cm above the soil surface</tissue>
    </source>
</reference>
<organism evidence="1">
    <name type="scientific">Arundo donax</name>
    <name type="common">Giant reed</name>
    <name type="synonym">Donax arundinaceus</name>
    <dbReference type="NCBI Taxonomy" id="35708"/>
    <lineage>
        <taxon>Eukaryota</taxon>
        <taxon>Viridiplantae</taxon>
        <taxon>Streptophyta</taxon>
        <taxon>Embryophyta</taxon>
        <taxon>Tracheophyta</taxon>
        <taxon>Spermatophyta</taxon>
        <taxon>Magnoliopsida</taxon>
        <taxon>Liliopsida</taxon>
        <taxon>Poales</taxon>
        <taxon>Poaceae</taxon>
        <taxon>PACMAD clade</taxon>
        <taxon>Arundinoideae</taxon>
        <taxon>Arundineae</taxon>
        <taxon>Arundo</taxon>
    </lineage>
</organism>
<sequence>MVHEIRCRHPLHDDGLCNIGGKICEIDAFRISVASSLRRIISPIKSDLFTLMPNVWSVWR</sequence>
<dbReference type="EMBL" id="GBRH01208863">
    <property type="protein sequence ID" value="JAD89032.1"/>
    <property type="molecule type" value="Transcribed_RNA"/>
</dbReference>
<protein>
    <submittedName>
        <fullName evidence="1">Emb2411 (Embryo defective 2411)</fullName>
    </submittedName>
</protein>
<name>A0A0A9DZ62_ARUDO</name>